<dbReference type="InterPro" id="IPR035649">
    <property type="entry name" value="EFG_V"/>
</dbReference>
<evidence type="ECO:0000313" key="10">
    <source>
        <dbReference type="EMBL" id="VEA73692.1"/>
    </source>
</evidence>
<dbReference type="Pfam" id="PF00009">
    <property type="entry name" value="GTP_EFTU"/>
    <property type="match status" value="1"/>
</dbReference>
<evidence type="ECO:0000256" key="1">
    <source>
        <dbReference type="ARBA" id="ARBA00005870"/>
    </source>
</evidence>
<dbReference type="InterPro" id="IPR004161">
    <property type="entry name" value="EFTu-like_2"/>
</dbReference>
<gene>
    <name evidence="10" type="primary">fusA_3</name>
    <name evidence="8" type="synonym">fusA</name>
    <name evidence="10" type="ORF">NCTC9419_05327</name>
</gene>
<dbReference type="Proteomes" id="UP000271603">
    <property type="component" value="Chromosome"/>
</dbReference>
<dbReference type="InterPro" id="IPR000795">
    <property type="entry name" value="T_Tr_GTP-bd_dom"/>
</dbReference>
<dbReference type="GO" id="GO:0005737">
    <property type="term" value="C:cytoplasm"/>
    <property type="evidence" value="ECO:0007669"/>
    <property type="project" value="UniProtKB-SubCell"/>
</dbReference>
<dbReference type="Gene3D" id="2.40.30.10">
    <property type="entry name" value="Translation factors"/>
    <property type="match status" value="1"/>
</dbReference>
<dbReference type="FunFam" id="3.30.230.10:FF:000003">
    <property type="entry name" value="Elongation factor G"/>
    <property type="match status" value="1"/>
</dbReference>
<dbReference type="SUPFAM" id="SSF54980">
    <property type="entry name" value="EF-G C-terminal domain-like"/>
    <property type="match status" value="2"/>
</dbReference>
<dbReference type="Pfam" id="PF03764">
    <property type="entry name" value="EFG_IV"/>
    <property type="match status" value="1"/>
</dbReference>
<keyword evidence="3 8" id="KW-0547">Nucleotide-binding</keyword>
<dbReference type="InterPro" id="IPR014721">
    <property type="entry name" value="Ribsml_uS5_D2-typ_fold_subgr"/>
</dbReference>
<keyword evidence="4 8" id="KW-0251">Elongation factor</keyword>
<name>A0A3S4I5H5_SERRU</name>
<dbReference type="GO" id="GO:0005525">
    <property type="term" value="F:GTP binding"/>
    <property type="evidence" value="ECO:0007669"/>
    <property type="project" value="UniProtKB-UniRule"/>
</dbReference>
<dbReference type="Gene3D" id="3.30.230.10">
    <property type="match status" value="1"/>
</dbReference>
<dbReference type="InterPro" id="IPR047872">
    <property type="entry name" value="EFG_IV"/>
</dbReference>
<dbReference type="CDD" id="cd04088">
    <property type="entry name" value="EFG_mtEFG_II"/>
    <property type="match status" value="1"/>
</dbReference>
<dbReference type="CDD" id="cd03713">
    <property type="entry name" value="EFG_mtEFG_C"/>
    <property type="match status" value="1"/>
</dbReference>
<comment type="caution">
    <text evidence="8">Lacks conserved residue(s) required for the propagation of feature annotation.</text>
</comment>
<evidence type="ECO:0000256" key="2">
    <source>
        <dbReference type="ARBA" id="ARBA00017872"/>
    </source>
</evidence>
<dbReference type="InterPro" id="IPR009022">
    <property type="entry name" value="EFG_III"/>
</dbReference>
<reference evidence="10 11" key="1">
    <citation type="submission" date="2018-12" db="EMBL/GenBank/DDBJ databases">
        <authorList>
            <consortium name="Pathogen Informatics"/>
        </authorList>
    </citation>
    <scope>NUCLEOTIDE SEQUENCE [LARGE SCALE GENOMIC DNA]</scope>
    <source>
        <strain evidence="10 11">NCTC9419</strain>
    </source>
</reference>
<dbReference type="InterPro" id="IPR004540">
    <property type="entry name" value="Transl_elong_EFG/EF2"/>
</dbReference>
<dbReference type="NCBIfam" id="TIGR00484">
    <property type="entry name" value="EF-G"/>
    <property type="match status" value="1"/>
</dbReference>
<dbReference type="FunFam" id="3.30.70.870:FF:000001">
    <property type="entry name" value="Elongation factor G"/>
    <property type="match status" value="1"/>
</dbReference>
<feature type="domain" description="Tr-type G" evidence="9">
    <location>
        <begin position="1"/>
        <end position="188"/>
    </location>
</feature>
<dbReference type="SUPFAM" id="SSF54211">
    <property type="entry name" value="Ribosomal protein S5 domain 2-like"/>
    <property type="match status" value="1"/>
</dbReference>
<evidence type="ECO:0000256" key="4">
    <source>
        <dbReference type="ARBA" id="ARBA00022768"/>
    </source>
</evidence>
<organism evidence="10 11">
    <name type="scientific">Serratia rubidaea</name>
    <name type="common">Serratia marinorubra</name>
    <dbReference type="NCBI Taxonomy" id="61652"/>
    <lineage>
        <taxon>Bacteria</taxon>
        <taxon>Pseudomonadati</taxon>
        <taxon>Pseudomonadota</taxon>
        <taxon>Gammaproteobacteria</taxon>
        <taxon>Enterobacterales</taxon>
        <taxon>Yersiniaceae</taxon>
        <taxon>Serratia</taxon>
    </lineage>
</organism>
<dbReference type="InterPro" id="IPR020568">
    <property type="entry name" value="Ribosomal_Su5_D2-typ_SF"/>
</dbReference>
<accession>A0A3S4I5H5</accession>
<dbReference type="GO" id="GO:0032790">
    <property type="term" value="P:ribosome disassembly"/>
    <property type="evidence" value="ECO:0007669"/>
    <property type="project" value="TreeGrafter"/>
</dbReference>
<dbReference type="NCBIfam" id="NF009381">
    <property type="entry name" value="PRK12740.1-5"/>
    <property type="match status" value="1"/>
</dbReference>
<dbReference type="InterPro" id="IPR000640">
    <property type="entry name" value="EFG_V-like"/>
</dbReference>
<dbReference type="InterPro" id="IPR035647">
    <property type="entry name" value="EFG_III/V"/>
</dbReference>
<evidence type="ECO:0000256" key="6">
    <source>
        <dbReference type="ARBA" id="ARBA00023134"/>
    </source>
</evidence>
<keyword evidence="8" id="KW-0963">Cytoplasm</keyword>
<evidence type="ECO:0000256" key="5">
    <source>
        <dbReference type="ARBA" id="ARBA00022917"/>
    </source>
</evidence>
<evidence type="ECO:0000259" key="9">
    <source>
        <dbReference type="PROSITE" id="PS51722"/>
    </source>
</evidence>
<evidence type="ECO:0000256" key="8">
    <source>
        <dbReference type="HAMAP-Rule" id="MF_00054"/>
    </source>
</evidence>
<dbReference type="SMART" id="SM00838">
    <property type="entry name" value="EFG_C"/>
    <property type="match status" value="1"/>
</dbReference>
<dbReference type="Pfam" id="PF14492">
    <property type="entry name" value="EFG_III"/>
    <property type="match status" value="1"/>
</dbReference>
<dbReference type="PROSITE" id="PS51722">
    <property type="entry name" value="G_TR_2"/>
    <property type="match status" value="1"/>
</dbReference>
<dbReference type="GO" id="GO:0003924">
    <property type="term" value="F:GTPase activity"/>
    <property type="evidence" value="ECO:0007669"/>
    <property type="project" value="InterPro"/>
</dbReference>
<comment type="similarity">
    <text evidence="1 8">Belongs to the TRAFAC class translation factor GTPase superfamily. Classic translation factor GTPase family. EF-G/EF-2 subfamily.</text>
</comment>
<keyword evidence="5 8" id="KW-0648">Protein biosynthesis</keyword>
<dbReference type="Gene3D" id="3.30.70.870">
    <property type="entry name" value="Elongation Factor G (Translational Gtpase), domain 3"/>
    <property type="match status" value="1"/>
</dbReference>
<dbReference type="HAMAP" id="MF_00054_B">
    <property type="entry name" value="EF_G_EF_2_B"/>
    <property type="match status" value="1"/>
</dbReference>
<dbReference type="Pfam" id="PF03144">
    <property type="entry name" value="GTP_EFTU_D2"/>
    <property type="match status" value="1"/>
</dbReference>
<dbReference type="CDD" id="cd16262">
    <property type="entry name" value="EFG_III"/>
    <property type="match status" value="1"/>
</dbReference>
<keyword evidence="6 8" id="KW-0342">GTP-binding</keyword>
<dbReference type="STRING" id="61652.AXX16_2897"/>
<evidence type="ECO:0000313" key="11">
    <source>
        <dbReference type="Proteomes" id="UP000271603"/>
    </source>
</evidence>
<dbReference type="PANTHER" id="PTHR43261:SF1">
    <property type="entry name" value="RIBOSOME-RELEASING FACTOR 2, MITOCHONDRIAL"/>
    <property type="match status" value="1"/>
</dbReference>
<dbReference type="Pfam" id="PF00679">
    <property type="entry name" value="EFG_C"/>
    <property type="match status" value="1"/>
</dbReference>
<dbReference type="FunFam" id="2.40.30.10:FF:000006">
    <property type="entry name" value="Elongation factor G"/>
    <property type="match status" value="1"/>
</dbReference>
<protein>
    <recommendedName>
        <fullName evidence="2 8">Elongation factor G</fullName>
        <shortName evidence="8">EF-G</shortName>
    </recommendedName>
</protein>
<dbReference type="GO" id="GO:0097216">
    <property type="term" value="F:guanosine tetraphosphate binding"/>
    <property type="evidence" value="ECO:0007669"/>
    <property type="project" value="UniProtKB-ARBA"/>
</dbReference>
<dbReference type="CDD" id="cd01434">
    <property type="entry name" value="EFG_mtEFG1_IV"/>
    <property type="match status" value="1"/>
</dbReference>
<sequence length="599" mass="66060">MRVLDGAVMVYDSVGGVQPQSETVWRQANKYQVPRLAFVNKMDRVGANFFRVRQMMIDRLKANPVPIVIPIGAEDHFSGVVDLIRMQAILWDDATQGMTFRFEAIPAELQAEADEWREKMVEAAAEGSEALMEKYLAGEALSEAEITAGLRARTIAGEIQPMLCGSAFRNKGVQRMLDAVIELMPSPLDVPPMAGHDEDDHIVVRRADDEEKFSALAFKLMTDPFVGQLTFVRVYSGVLAKGSSVYNPVKGKKERIGRIVQMHANDRKDVDELHAGDIAACVGLKDVTTGDTLCDPDAIITLERMVFPEPVIAQAIEPKTKADQEKMGIALQRLSSEDPSFRVRTDEESGQTIIYGMGELHLEIIVDRMRREFGVDTNTGKPQVSYRETIRSKVSDVEGKFVRQSGGKGQYGHVVLTVEPNEAGKGFEFFDEIKGGVVPGEYIPAVKKGIQEALNNGILAGFPVVDVKVHLTFGSYHDVDSSEQAFRMAAIFGFKEACRQANPVILEPIMKVEIETPEEYAGSVMGDLSSRRGQLQGMEDIAGGGGKEIHAKVPLSEMFGYSTTLRSMTQGRATFTMEFSHYAEAPRSVADEIISQRAR</sequence>
<dbReference type="EMBL" id="LR134155">
    <property type="protein sequence ID" value="VEA73692.1"/>
    <property type="molecule type" value="Genomic_DNA"/>
</dbReference>
<dbReference type="FunFam" id="3.30.70.240:FF:000001">
    <property type="entry name" value="Elongation factor G"/>
    <property type="match status" value="1"/>
</dbReference>
<dbReference type="SUPFAM" id="SSF52540">
    <property type="entry name" value="P-loop containing nucleoside triphosphate hydrolases"/>
    <property type="match status" value="1"/>
</dbReference>
<dbReference type="SMART" id="SM00889">
    <property type="entry name" value="EFG_IV"/>
    <property type="match status" value="1"/>
</dbReference>
<dbReference type="InterPro" id="IPR005517">
    <property type="entry name" value="Transl_elong_EFG/EF2_IV"/>
</dbReference>
<dbReference type="AlphaFoldDB" id="A0A3S4I5H5"/>
<dbReference type="PANTHER" id="PTHR43261">
    <property type="entry name" value="TRANSLATION ELONGATION FACTOR G-RELATED"/>
    <property type="match status" value="1"/>
</dbReference>
<proteinExistence type="inferred from homology"/>
<feature type="binding site" evidence="8">
    <location>
        <begin position="40"/>
        <end position="43"/>
    </location>
    <ligand>
        <name>GTP</name>
        <dbReference type="ChEBI" id="CHEBI:37565"/>
    </ligand>
</feature>
<dbReference type="Gene3D" id="3.30.70.240">
    <property type="match status" value="1"/>
</dbReference>
<comment type="function">
    <text evidence="7 8">Catalyzes the GTP-dependent ribosomal translocation step during translation elongation. During this step, the ribosome changes from the pre-translocational (PRE) to the post-translocational (POST) state as the newly formed A-site-bound peptidyl-tRNA and P-site-bound deacylated tRNA move to the P and E sites, respectively. Catalyzes the coordinated movement of the two tRNA molecules, the mRNA and conformational changes in the ribosome.</text>
</comment>
<dbReference type="Gene3D" id="3.40.50.300">
    <property type="entry name" value="P-loop containing nucleotide triphosphate hydrolases"/>
    <property type="match status" value="1"/>
</dbReference>
<dbReference type="GO" id="GO:0003746">
    <property type="term" value="F:translation elongation factor activity"/>
    <property type="evidence" value="ECO:0007669"/>
    <property type="project" value="UniProtKB-UniRule"/>
</dbReference>
<dbReference type="InterPro" id="IPR027417">
    <property type="entry name" value="P-loop_NTPase"/>
</dbReference>
<dbReference type="InterPro" id="IPR041095">
    <property type="entry name" value="EFG_II"/>
</dbReference>
<evidence type="ECO:0000256" key="7">
    <source>
        <dbReference type="ARBA" id="ARBA00024731"/>
    </source>
</evidence>
<dbReference type="InterPro" id="IPR009000">
    <property type="entry name" value="Transl_B-barrel_sf"/>
</dbReference>
<dbReference type="SUPFAM" id="SSF50447">
    <property type="entry name" value="Translation proteins"/>
    <property type="match status" value="1"/>
</dbReference>
<evidence type="ECO:0000256" key="3">
    <source>
        <dbReference type="ARBA" id="ARBA00022741"/>
    </source>
</evidence>
<comment type="subcellular location">
    <subcellularLocation>
        <location evidence="8">Cytoplasm</location>
    </subcellularLocation>
</comment>